<dbReference type="InterPro" id="IPR009057">
    <property type="entry name" value="Homeodomain-like_sf"/>
</dbReference>
<dbReference type="Gene3D" id="3.40.50.10490">
    <property type="entry name" value="Glucose-6-phosphate isomerase like protein, domain 1"/>
    <property type="match status" value="1"/>
</dbReference>
<keyword evidence="7" id="KW-1185">Reference proteome</keyword>
<evidence type="ECO:0000256" key="1">
    <source>
        <dbReference type="ARBA" id="ARBA00023015"/>
    </source>
</evidence>
<dbReference type="PROSITE" id="PS51464">
    <property type="entry name" value="SIS"/>
    <property type="match status" value="1"/>
</dbReference>
<dbReference type="InterPro" id="IPR036388">
    <property type="entry name" value="WH-like_DNA-bd_sf"/>
</dbReference>
<evidence type="ECO:0000313" key="6">
    <source>
        <dbReference type="EMBL" id="GAA3533763.1"/>
    </source>
</evidence>
<dbReference type="Pfam" id="PF01418">
    <property type="entry name" value="HTH_6"/>
    <property type="match status" value="1"/>
</dbReference>
<gene>
    <name evidence="6" type="ORF">GCM10022394_11560</name>
</gene>
<dbReference type="PANTHER" id="PTHR30514:SF20">
    <property type="entry name" value="TRANSCRIPTIONAL REGULATOR"/>
    <property type="match status" value="1"/>
</dbReference>
<dbReference type="SUPFAM" id="SSF53697">
    <property type="entry name" value="SIS domain"/>
    <property type="match status" value="1"/>
</dbReference>
<dbReference type="InterPro" id="IPR046348">
    <property type="entry name" value="SIS_dom_sf"/>
</dbReference>
<protein>
    <submittedName>
        <fullName evidence="6">MurR/RpiR family transcriptional regulator</fullName>
    </submittedName>
</protein>
<dbReference type="InterPro" id="IPR035472">
    <property type="entry name" value="RpiR-like_SIS"/>
</dbReference>
<dbReference type="InterPro" id="IPR047640">
    <property type="entry name" value="RpiR-like"/>
</dbReference>
<dbReference type="EMBL" id="BAABCX010000001">
    <property type="protein sequence ID" value="GAA3533763.1"/>
    <property type="molecule type" value="Genomic_DNA"/>
</dbReference>
<dbReference type="PANTHER" id="PTHR30514">
    <property type="entry name" value="GLUCOKINASE"/>
    <property type="match status" value="1"/>
</dbReference>
<dbReference type="CDD" id="cd05013">
    <property type="entry name" value="SIS_RpiR"/>
    <property type="match status" value="1"/>
</dbReference>
<comment type="caution">
    <text evidence="6">The sequence shown here is derived from an EMBL/GenBank/DDBJ whole genome shotgun (WGS) entry which is preliminary data.</text>
</comment>
<keyword evidence="3" id="KW-0804">Transcription</keyword>
<organism evidence="6 7">
    <name type="scientific">Zobellella aerophila</name>
    <dbReference type="NCBI Taxonomy" id="870480"/>
    <lineage>
        <taxon>Bacteria</taxon>
        <taxon>Pseudomonadati</taxon>
        <taxon>Pseudomonadota</taxon>
        <taxon>Gammaproteobacteria</taxon>
        <taxon>Aeromonadales</taxon>
        <taxon>Aeromonadaceae</taxon>
        <taxon>Zobellella</taxon>
    </lineage>
</organism>
<accession>A0ABP6VHD9</accession>
<keyword evidence="1" id="KW-0805">Transcription regulation</keyword>
<sequence length="289" mass="32226">MSTPNNYSELQDVIRSRYGELSRRLQQVAAYVLDNTNSVAFDTVAVIAEQADVPPSTLIRFANAFGYSGFNDMKQVFRRHLMEETANYTERAKMFRDLEDQPSPEQPEEILNEFARANVQALQQLAAQTSAEDLNKAVQILADAENIYVIGLRRSFSVATYLTYALRHLNRRAFLIDGLGGMFQEQLELIGPKDVVVAISFSPYARETLALTETASMVGARQIAITDSQVSPLASFSDICFVVKEAQVDAFRSQSASLCLVQSFAVSLAYHDKDHKKDTDDRKTPMSGT</sequence>
<evidence type="ECO:0000256" key="3">
    <source>
        <dbReference type="ARBA" id="ARBA00023163"/>
    </source>
</evidence>
<dbReference type="PROSITE" id="PS51071">
    <property type="entry name" value="HTH_RPIR"/>
    <property type="match status" value="1"/>
</dbReference>
<evidence type="ECO:0000313" key="7">
    <source>
        <dbReference type="Proteomes" id="UP001500795"/>
    </source>
</evidence>
<feature type="domain" description="SIS" evidence="5">
    <location>
        <begin position="137"/>
        <end position="276"/>
    </location>
</feature>
<reference evidence="7" key="1">
    <citation type="journal article" date="2019" name="Int. J. Syst. Evol. Microbiol.">
        <title>The Global Catalogue of Microorganisms (GCM) 10K type strain sequencing project: providing services to taxonomists for standard genome sequencing and annotation.</title>
        <authorList>
            <consortium name="The Broad Institute Genomics Platform"/>
            <consortium name="The Broad Institute Genome Sequencing Center for Infectious Disease"/>
            <person name="Wu L."/>
            <person name="Ma J."/>
        </authorList>
    </citation>
    <scope>NUCLEOTIDE SEQUENCE [LARGE SCALE GENOMIC DNA]</scope>
    <source>
        <strain evidence="7">JCM 17110</strain>
    </source>
</reference>
<proteinExistence type="predicted"/>
<dbReference type="RefSeq" id="WP_344955670.1">
    <property type="nucleotide sequence ID" value="NZ_BAABCX010000001.1"/>
</dbReference>
<dbReference type="InterPro" id="IPR001347">
    <property type="entry name" value="SIS_dom"/>
</dbReference>
<evidence type="ECO:0000256" key="2">
    <source>
        <dbReference type="ARBA" id="ARBA00023125"/>
    </source>
</evidence>
<feature type="domain" description="HTH rpiR-type" evidence="4">
    <location>
        <begin position="8"/>
        <end position="84"/>
    </location>
</feature>
<dbReference type="Pfam" id="PF01380">
    <property type="entry name" value="SIS"/>
    <property type="match status" value="1"/>
</dbReference>
<keyword evidence="2" id="KW-0238">DNA-binding</keyword>
<evidence type="ECO:0000259" key="5">
    <source>
        <dbReference type="PROSITE" id="PS51464"/>
    </source>
</evidence>
<dbReference type="Gene3D" id="1.10.10.10">
    <property type="entry name" value="Winged helix-like DNA-binding domain superfamily/Winged helix DNA-binding domain"/>
    <property type="match status" value="1"/>
</dbReference>
<dbReference type="Proteomes" id="UP001500795">
    <property type="component" value="Unassembled WGS sequence"/>
</dbReference>
<dbReference type="SUPFAM" id="SSF46689">
    <property type="entry name" value="Homeodomain-like"/>
    <property type="match status" value="1"/>
</dbReference>
<evidence type="ECO:0000259" key="4">
    <source>
        <dbReference type="PROSITE" id="PS51071"/>
    </source>
</evidence>
<dbReference type="InterPro" id="IPR000281">
    <property type="entry name" value="HTH_RpiR"/>
</dbReference>
<name>A0ABP6VHD9_9GAMM</name>